<keyword evidence="11" id="KW-0443">Lipid metabolism</keyword>
<dbReference type="InterPro" id="IPR000438">
    <property type="entry name" value="Acetyl_CoA_COase_Trfase_b_su"/>
</dbReference>
<feature type="binding site" evidence="11">
    <location>
        <position position="521"/>
    </location>
    <ligand>
        <name>Zn(2+)</name>
        <dbReference type="ChEBI" id="CHEBI:29105"/>
    </ligand>
</feature>
<proteinExistence type="inferred from homology"/>
<feature type="binding site" evidence="11">
    <location>
        <position position="518"/>
    </location>
    <ligand>
        <name>Zn(2+)</name>
        <dbReference type="ChEBI" id="CHEBI:29105"/>
    </ligand>
</feature>
<name>A0A1M6M2B7_9CLOT</name>
<comment type="catalytic activity">
    <reaction evidence="11">
        <text>N(6)-carboxybiotinyl-L-lysyl-[protein] + acetyl-CoA = N(6)-biotinyl-L-lysyl-[protein] + malonyl-CoA</text>
        <dbReference type="Rhea" id="RHEA:54728"/>
        <dbReference type="Rhea" id="RHEA-COMP:10505"/>
        <dbReference type="Rhea" id="RHEA-COMP:10506"/>
        <dbReference type="ChEBI" id="CHEBI:57288"/>
        <dbReference type="ChEBI" id="CHEBI:57384"/>
        <dbReference type="ChEBI" id="CHEBI:83144"/>
        <dbReference type="ChEBI" id="CHEBI:83145"/>
        <dbReference type="EC" id="2.1.3.15"/>
    </reaction>
</comment>
<dbReference type="PRINTS" id="PR01070">
    <property type="entry name" value="ACCCTRFRASEB"/>
</dbReference>
<feature type="binding site" evidence="11">
    <location>
        <position position="499"/>
    </location>
    <ligand>
        <name>Zn(2+)</name>
        <dbReference type="ChEBI" id="CHEBI:29105"/>
    </ligand>
</feature>
<dbReference type="PANTHER" id="PTHR48095">
    <property type="entry name" value="PYRUVATE CARBOXYLASE SUBUNIT A"/>
    <property type="match status" value="1"/>
</dbReference>
<dbReference type="SUPFAM" id="SSF56059">
    <property type="entry name" value="Glutathione synthetase ATP-binding domain-like"/>
    <property type="match status" value="1"/>
</dbReference>
<feature type="domain" description="ATP-grasp" evidence="12">
    <location>
        <begin position="120"/>
        <end position="317"/>
    </location>
</feature>
<keyword evidence="4" id="KW-0436">Ligase</keyword>
<dbReference type="InterPro" id="IPR051602">
    <property type="entry name" value="ACC_Biotin_Carboxylase"/>
</dbReference>
<dbReference type="Proteomes" id="UP000183952">
    <property type="component" value="Unassembled WGS sequence"/>
</dbReference>
<dbReference type="Pfam" id="PF01039">
    <property type="entry name" value="Carboxyl_trans"/>
    <property type="match status" value="1"/>
</dbReference>
<dbReference type="InterPro" id="IPR011761">
    <property type="entry name" value="ATP-grasp"/>
</dbReference>
<evidence type="ECO:0000256" key="8">
    <source>
        <dbReference type="ARBA" id="ARBA00022842"/>
    </source>
</evidence>
<evidence type="ECO:0000256" key="2">
    <source>
        <dbReference type="ARBA" id="ARBA00004956"/>
    </source>
</evidence>
<dbReference type="InterPro" id="IPR004549">
    <property type="entry name" value="Acetyl_CoA_COase_biotin_COase"/>
</dbReference>
<dbReference type="PANTHER" id="PTHR48095:SF2">
    <property type="entry name" value="BIOTIN CARBOXYLASE, CHLOROPLASTIC"/>
    <property type="match status" value="1"/>
</dbReference>
<keyword evidence="7 11" id="KW-0067">ATP-binding</keyword>
<comment type="similarity">
    <text evidence="11">Belongs to the AccD/PCCB family.</text>
</comment>
<keyword evidence="11" id="KW-0444">Lipid biosynthesis</keyword>
<keyword evidence="11" id="KW-0862">Zinc</keyword>
<dbReference type="InterPro" id="IPR034733">
    <property type="entry name" value="AcCoA_carboxyl_beta"/>
</dbReference>
<dbReference type="GO" id="GO:0003989">
    <property type="term" value="F:acetyl-CoA carboxylase activity"/>
    <property type="evidence" value="ECO:0007669"/>
    <property type="project" value="InterPro"/>
</dbReference>
<dbReference type="InterPro" id="IPR016185">
    <property type="entry name" value="PreATP-grasp_dom_sf"/>
</dbReference>
<evidence type="ECO:0000259" key="13">
    <source>
        <dbReference type="PROSITE" id="PS50979"/>
    </source>
</evidence>
<comment type="subcellular location">
    <subcellularLocation>
        <location evidence="11">Cytoplasm</location>
    </subcellularLocation>
</comment>
<dbReference type="EMBL" id="FRAD01000006">
    <property type="protein sequence ID" value="SHJ77570.1"/>
    <property type="molecule type" value="Genomic_DNA"/>
</dbReference>
<dbReference type="GO" id="GO:0006633">
    <property type="term" value="P:fatty acid biosynthetic process"/>
    <property type="evidence" value="ECO:0007669"/>
    <property type="project" value="UniProtKB-KW"/>
</dbReference>
<feature type="binding site" evidence="11">
    <location>
        <position position="502"/>
    </location>
    <ligand>
        <name>Zn(2+)</name>
        <dbReference type="ChEBI" id="CHEBI:29105"/>
    </ligand>
</feature>
<comment type="function">
    <text evidence="11">Component of the acetyl coenzyme A carboxylase (ACC) complex. Biotin carboxylase (BC) catalyzes the carboxylation of biotin on its carrier protein (BCCP) and then the CO(2) group is transferred by the transcarboxylase to acetyl-CoA to form malonyl-CoA.</text>
</comment>
<dbReference type="PROSITE" id="PS50980">
    <property type="entry name" value="COA_CT_NTER"/>
    <property type="match status" value="1"/>
</dbReference>
<organism evidence="15 16">
    <name type="scientific">Hathewaya proteolytica DSM 3090</name>
    <dbReference type="NCBI Taxonomy" id="1121331"/>
    <lineage>
        <taxon>Bacteria</taxon>
        <taxon>Bacillati</taxon>
        <taxon>Bacillota</taxon>
        <taxon>Clostridia</taxon>
        <taxon>Eubacteriales</taxon>
        <taxon>Clostridiaceae</taxon>
        <taxon>Hathewaya</taxon>
    </lineage>
</organism>
<dbReference type="PROSITE" id="PS00866">
    <property type="entry name" value="CPSASE_1"/>
    <property type="match status" value="1"/>
</dbReference>
<evidence type="ECO:0000256" key="4">
    <source>
        <dbReference type="ARBA" id="ARBA00022598"/>
    </source>
</evidence>
<dbReference type="SUPFAM" id="SSF52096">
    <property type="entry name" value="ClpP/crotonase"/>
    <property type="match status" value="1"/>
</dbReference>
<dbReference type="OrthoDB" id="9807469at2"/>
<keyword evidence="11" id="KW-0275">Fatty acid biosynthesis</keyword>
<evidence type="ECO:0000256" key="10">
    <source>
        <dbReference type="ARBA" id="ARBA00048600"/>
    </source>
</evidence>
<dbReference type="InterPro" id="IPR011762">
    <property type="entry name" value="COA_CT_N"/>
</dbReference>
<dbReference type="SUPFAM" id="SSF52440">
    <property type="entry name" value="PreATP-grasp domain"/>
    <property type="match status" value="1"/>
</dbReference>
<dbReference type="GO" id="GO:0016743">
    <property type="term" value="F:carboxyl- or carbamoyltransferase activity"/>
    <property type="evidence" value="ECO:0007669"/>
    <property type="project" value="UniProtKB-UniRule"/>
</dbReference>
<evidence type="ECO:0000256" key="9">
    <source>
        <dbReference type="ARBA" id="ARBA00023267"/>
    </source>
</evidence>
<dbReference type="SUPFAM" id="SSF51246">
    <property type="entry name" value="Rudiment single hybrid motif"/>
    <property type="match status" value="1"/>
</dbReference>
<evidence type="ECO:0000256" key="3">
    <source>
        <dbReference type="ARBA" id="ARBA00011750"/>
    </source>
</evidence>
<evidence type="ECO:0000256" key="11">
    <source>
        <dbReference type="HAMAP-Rule" id="MF_01395"/>
    </source>
</evidence>
<dbReference type="PROSITE" id="PS50975">
    <property type="entry name" value="ATP_GRASP"/>
    <property type="match status" value="1"/>
</dbReference>
<dbReference type="UniPathway" id="UPA00655">
    <property type="reaction ID" value="UER00711"/>
</dbReference>
<dbReference type="PROSITE" id="PS50979">
    <property type="entry name" value="BC"/>
    <property type="match status" value="1"/>
</dbReference>
<dbReference type="EC" id="2.1.3.15" evidence="11"/>
<feature type="zinc finger region" description="C4-type" evidence="11">
    <location>
        <begin position="499"/>
        <end position="521"/>
    </location>
</feature>
<feature type="domain" description="CoA carboxyltransferase N-terminal" evidence="14">
    <location>
        <begin position="495"/>
        <end position="750"/>
    </location>
</feature>
<dbReference type="FunFam" id="3.30.1490.20:FF:000018">
    <property type="entry name" value="Biotin carboxylase"/>
    <property type="match status" value="1"/>
</dbReference>
<dbReference type="FunFam" id="3.30.470.20:FF:000028">
    <property type="entry name" value="Methylcrotonoyl-CoA carboxylase subunit alpha, mitochondrial"/>
    <property type="match status" value="1"/>
</dbReference>
<evidence type="ECO:0000313" key="16">
    <source>
        <dbReference type="Proteomes" id="UP000183952"/>
    </source>
</evidence>
<keyword evidence="9" id="KW-0092">Biotin</keyword>
<sequence>MFKKILIANRGEIAIRIIRACRDMGIDTVAVYSTADKTALHSMFATEAVCIGPPKAKDSYLNMKNILTVATELGCEAIHPGFGFLSENSEFARLCQKSGVKFIGPSGDVMDKMGNKSMARKLMKENNVPVVPGSEGTVDTVEEAEKIAEEIGYPVLIKASAGGGGRGMRRVNSKAEIAQAFMSARAEAVACFNNGEMYIEKLIINPKHIEFQILADSHGNVIHLGERDCSMQRRNQKMVEEAPAKCLTEELRREMGEAAVRAGIASGYESAGTIEFIVDENNNFYFIEMNTRIQVEHPITELITGIDIVKQQIRIASGLSLDINQENVTFRGHAIECRINAEDPKENFKPCPGKISFLHFSQGNGVRIDSAIYNGYETNPFYDSMIAKVIVHGNNRLDAIRRMRRALEETLIEGIETNQSFQHLLMFHPDFLKGNYNTGFIENNADNILEIDKRTAEAVKEFKDPFKRRKAELVYQAKLLNKSKTIEKKEIEGALFENCPHCGKTFSEISLLDSMYVCPECDYHFKISANYRISLVLDEGTFREINEDIVGSNPLEFPDYDEKIRKLQEKTGLKEGVVTGVGKISGEAVVVAVLDSRFMMGSMGTAVGEKITLAIEYSTKHMLPIIIFCASGGARMQEGIFSLVQMSKTSAALEKHKKAGLLYISVLTNPTTGGVTASFGSLGDIIIAEPKALIGFAGPRVIEQTLKQKLPEGFQSAEYLKEHGFIDNIVPRNKIKHVLSLLLKLHERKM</sequence>
<evidence type="ECO:0000259" key="12">
    <source>
        <dbReference type="PROSITE" id="PS50975"/>
    </source>
</evidence>
<evidence type="ECO:0000256" key="6">
    <source>
        <dbReference type="ARBA" id="ARBA00022741"/>
    </source>
</evidence>
<dbReference type="SMART" id="SM00878">
    <property type="entry name" value="Biotin_carb_C"/>
    <property type="match status" value="1"/>
</dbReference>
<comment type="function">
    <text evidence="1">This protein is a component of the acetyl coenzyme A carboxylase complex; first, biotin carboxylase catalyzes the carboxylation of the carrier protein and then the transcarboxylase transfers the carboxyl group to form malonyl-CoA.</text>
</comment>
<comment type="catalytic activity">
    <reaction evidence="10">
        <text>N(6)-biotinyl-L-lysyl-[protein] + hydrogencarbonate + ATP = N(6)-carboxybiotinyl-L-lysyl-[protein] + ADP + phosphate + H(+)</text>
        <dbReference type="Rhea" id="RHEA:13501"/>
        <dbReference type="Rhea" id="RHEA-COMP:10505"/>
        <dbReference type="Rhea" id="RHEA-COMP:10506"/>
        <dbReference type="ChEBI" id="CHEBI:15378"/>
        <dbReference type="ChEBI" id="CHEBI:17544"/>
        <dbReference type="ChEBI" id="CHEBI:30616"/>
        <dbReference type="ChEBI" id="CHEBI:43474"/>
        <dbReference type="ChEBI" id="CHEBI:83144"/>
        <dbReference type="ChEBI" id="CHEBI:83145"/>
        <dbReference type="ChEBI" id="CHEBI:456216"/>
        <dbReference type="EC" id="6.3.4.14"/>
    </reaction>
</comment>
<keyword evidence="11" id="KW-0863">Zinc-finger</keyword>
<dbReference type="Gene3D" id="3.90.226.10">
    <property type="entry name" value="2-enoyl-CoA Hydratase, Chain A, domain 1"/>
    <property type="match status" value="1"/>
</dbReference>
<evidence type="ECO:0000313" key="15">
    <source>
        <dbReference type="EMBL" id="SHJ77570.1"/>
    </source>
</evidence>
<dbReference type="InterPro" id="IPR005482">
    <property type="entry name" value="Biotin_COase_C"/>
</dbReference>
<keyword evidence="11 15" id="KW-0808">Transferase</keyword>
<feature type="domain" description="Biotin carboxylation" evidence="13">
    <location>
        <begin position="1"/>
        <end position="446"/>
    </location>
</feature>
<evidence type="ECO:0000256" key="5">
    <source>
        <dbReference type="ARBA" id="ARBA00022723"/>
    </source>
</evidence>
<dbReference type="PROSITE" id="PS00867">
    <property type="entry name" value="CPSASE_2"/>
    <property type="match status" value="1"/>
</dbReference>
<dbReference type="GO" id="GO:0005524">
    <property type="term" value="F:ATP binding"/>
    <property type="evidence" value="ECO:0007669"/>
    <property type="project" value="UniProtKB-UniRule"/>
</dbReference>
<dbReference type="InterPro" id="IPR029045">
    <property type="entry name" value="ClpP/crotonase-like_dom_sf"/>
</dbReference>
<comment type="subunit">
    <text evidence="11">Acetyl-CoA carboxylase is a heterohexamer composed of biotin carboxyl carrier protein (AccB), biotin carboxylase (AccC) and two subunits each of ACCase subunit alpha (AccA) and ACCase subunit beta (AccD).</text>
</comment>
<gene>
    <name evidence="11" type="primary">accD</name>
    <name evidence="15" type="ORF">SAMN02745248_00914</name>
</gene>
<keyword evidence="11" id="KW-0963">Cytoplasm</keyword>
<dbReference type="AlphaFoldDB" id="A0A1M6M2B7"/>
<evidence type="ECO:0000259" key="14">
    <source>
        <dbReference type="PROSITE" id="PS50980"/>
    </source>
</evidence>
<evidence type="ECO:0000256" key="1">
    <source>
        <dbReference type="ARBA" id="ARBA00003761"/>
    </source>
</evidence>
<dbReference type="GO" id="GO:0004075">
    <property type="term" value="F:biotin carboxylase activity"/>
    <property type="evidence" value="ECO:0007669"/>
    <property type="project" value="UniProtKB-EC"/>
</dbReference>
<keyword evidence="6 11" id="KW-0547">Nucleotide-binding</keyword>
<dbReference type="InterPro" id="IPR011764">
    <property type="entry name" value="Biotin_carboxylation_dom"/>
</dbReference>
<dbReference type="NCBIfam" id="TIGR00514">
    <property type="entry name" value="accC"/>
    <property type="match status" value="1"/>
</dbReference>
<dbReference type="FunFam" id="3.40.50.20:FF:000010">
    <property type="entry name" value="Propionyl-CoA carboxylase subunit alpha"/>
    <property type="match status" value="1"/>
</dbReference>
<dbReference type="GO" id="GO:0009317">
    <property type="term" value="C:acetyl-CoA carboxylase complex"/>
    <property type="evidence" value="ECO:0007669"/>
    <property type="project" value="InterPro"/>
</dbReference>
<dbReference type="Pfam" id="PF02785">
    <property type="entry name" value="Biotin_carb_C"/>
    <property type="match status" value="1"/>
</dbReference>
<comment type="pathway">
    <text evidence="2 11">Lipid metabolism; malonyl-CoA biosynthesis; malonyl-CoA from acetyl-CoA: step 1/1.</text>
</comment>
<keyword evidence="11" id="KW-0276">Fatty acid metabolism</keyword>
<evidence type="ECO:0000256" key="7">
    <source>
        <dbReference type="ARBA" id="ARBA00022840"/>
    </source>
</evidence>
<protein>
    <recommendedName>
        <fullName evidence="11">Acetyl-coenzyme A carboxylase carboxyl transferase subunit beta</fullName>
        <shortName evidence="11">ACCase subunit beta</shortName>
        <shortName evidence="11">Acetyl-CoA carboxylase carboxyltransferase subunit beta</shortName>
        <ecNumber evidence="11">2.1.3.15</ecNumber>
    </recommendedName>
</protein>
<dbReference type="InterPro" id="IPR005481">
    <property type="entry name" value="BC-like_N"/>
</dbReference>
<dbReference type="HAMAP" id="MF_01395">
    <property type="entry name" value="AcetylCoA_CT_beta"/>
    <property type="match status" value="1"/>
</dbReference>
<comment type="cofactor">
    <cofactor evidence="11">
        <name>Zn(2+)</name>
        <dbReference type="ChEBI" id="CHEBI:29105"/>
    </cofactor>
    <text evidence="11">Binds 1 zinc ion per subunit.</text>
</comment>
<dbReference type="Pfam" id="PF02786">
    <property type="entry name" value="CPSase_L_D2"/>
    <property type="match status" value="1"/>
</dbReference>
<comment type="subunit">
    <text evidence="3">Acetyl-CoA carboxylase is a heterohexamer of biotin carboxyl carrier protein, biotin carboxylase and the two subunits of carboxyl transferase in a 2:2 complex.</text>
</comment>
<keyword evidence="8" id="KW-0460">Magnesium</keyword>
<reference evidence="15 16" key="1">
    <citation type="submission" date="2016-11" db="EMBL/GenBank/DDBJ databases">
        <authorList>
            <person name="Jaros S."/>
            <person name="Januszkiewicz K."/>
            <person name="Wedrychowicz H."/>
        </authorList>
    </citation>
    <scope>NUCLEOTIDE SEQUENCE [LARGE SCALE GENOMIC DNA]</scope>
    <source>
        <strain evidence="15 16">DSM 3090</strain>
    </source>
</reference>
<dbReference type="Pfam" id="PF00289">
    <property type="entry name" value="Biotin_carb_N"/>
    <property type="match status" value="1"/>
</dbReference>
<dbReference type="GO" id="GO:0008270">
    <property type="term" value="F:zinc ion binding"/>
    <property type="evidence" value="ECO:0007669"/>
    <property type="project" value="UniProtKB-UniRule"/>
</dbReference>
<dbReference type="GO" id="GO:2001295">
    <property type="term" value="P:malonyl-CoA biosynthetic process"/>
    <property type="evidence" value="ECO:0007669"/>
    <property type="project" value="UniProtKB-UniRule"/>
</dbReference>
<dbReference type="InterPro" id="IPR011054">
    <property type="entry name" value="Rudment_hybrid_motif"/>
</dbReference>
<dbReference type="STRING" id="1121331.SAMN02745248_00914"/>
<keyword evidence="5 11" id="KW-0479">Metal-binding</keyword>
<accession>A0A1M6M2B7</accession>
<dbReference type="NCBIfam" id="TIGR00515">
    <property type="entry name" value="accD"/>
    <property type="match status" value="1"/>
</dbReference>
<dbReference type="InterPro" id="IPR005479">
    <property type="entry name" value="CPAse_ATP-bd"/>
</dbReference>
<dbReference type="Gene3D" id="3.30.470.20">
    <property type="entry name" value="ATP-grasp fold, B domain"/>
    <property type="match status" value="1"/>
</dbReference>
<dbReference type="NCBIfam" id="NF006367">
    <property type="entry name" value="PRK08591.1"/>
    <property type="match status" value="1"/>
</dbReference>
<keyword evidence="16" id="KW-1185">Reference proteome</keyword>